<dbReference type="EMBL" id="JAFJYH010000101">
    <property type="protein sequence ID" value="KAG4419635.1"/>
    <property type="molecule type" value="Genomic_DNA"/>
</dbReference>
<organism evidence="6 7">
    <name type="scientific">Cadophora malorum</name>
    <dbReference type="NCBI Taxonomy" id="108018"/>
    <lineage>
        <taxon>Eukaryota</taxon>
        <taxon>Fungi</taxon>
        <taxon>Dikarya</taxon>
        <taxon>Ascomycota</taxon>
        <taxon>Pezizomycotina</taxon>
        <taxon>Leotiomycetes</taxon>
        <taxon>Helotiales</taxon>
        <taxon>Ploettnerulaceae</taxon>
        <taxon>Cadophora</taxon>
    </lineage>
</organism>
<dbReference type="Proteomes" id="UP000664132">
    <property type="component" value="Unassembled WGS sequence"/>
</dbReference>
<evidence type="ECO:0000256" key="2">
    <source>
        <dbReference type="ARBA" id="ARBA00023015"/>
    </source>
</evidence>
<comment type="caution">
    <text evidence="6">The sequence shown here is derived from an EMBL/GenBank/DDBJ whole genome shotgun (WGS) entry which is preliminary data.</text>
</comment>
<name>A0A8H7W757_9HELO</name>
<evidence type="ECO:0000256" key="3">
    <source>
        <dbReference type="ARBA" id="ARBA00023125"/>
    </source>
</evidence>
<accession>A0A8H7W757</accession>
<keyword evidence="5" id="KW-0539">Nucleus</keyword>
<keyword evidence="3" id="KW-0238">DNA-binding</keyword>
<dbReference type="OrthoDB" id="1600564at2759"/>
<dbReference type="PANTHER" id="PTHR31845:SF32">
    <property type="entry name" value="MISCELLANEOUS ZN(II)2CYS6 TRANSCRIPTION FACTOR (EUROFUNG)-RELATED"/>
    <property type="match status" value="1"/>
</dbReference>
<sequence>MTVASNNSTQQIALSREARAIFGQEAFVRKTKNMDLLLAILVYITWDHQHSMDKPIFLTLLHFATAILYELGLDKASSSDPSLVLANDMKGVVRQPPKPPTLEERRAWLGFFMLSSRSTAIMRKGDTISWTAYSDECLRVIETQNELASDALLVQQVKLRLISERVRDTPWSSVVTQDEDFASPPTTVYIKSLERQLQAFKSGIPVELLENKTLLMEIHDTSLQIHEVALSHGSDIFSPSSNQRLESLYACLNTASSWVSIFLAIQPAQYVGLPTSTFAQFVHLFVTIYRLATFEDSSWDRQLVRETIDVTNFLEVTERNFLLVKDAAGLDKNGSADVDIFSIFAVRIKVFKIWWAGTNLDGSAGTLEEEEAADLHMEFLDEEWLRDMLGPWNE</sequence>
<evidence type="ECO:0008006" key="8">
    <source>
        <dbReference type="Google" id="ProtNLM"/>
    </source>
</evidence>
<dbReference type="InterPro" id="IPR051089">
    <property type="entry name" value="prtT"/>
</dbReference>
<evidence type="ECO:0000313" key="7">
    <source>
        <dbReference type="Proteomes" id="UP000664132"/>
    </source>
</evidence>
<keyword evidence="4" id="KW-0804">Transcription</keyword>
<dbReference type="GO" id="GO:0005634">
    <property type="term" value="C:nucleus"/>
    <property type="evidence" value="ECO:0007669"/>
    <property type="project" value="UniProtKB-SubCell"/>
</dbReference>
<protein>
    <recommendedName>
        <fullName evidence="8">Transcription factor domain-containing protein</fullName>
    </recommendedName>
</protein>
<evidence type="ECO:0000256" key="5">
    <source>
        <dbReference type="ARBA" id="ARBA00023242"/>
    </source>
</evidence>
<dbReference type="GO" id="GO:0000976">
    <property type="term" value="F:transcription cis-regulatory region binding"/>
    <property type="evidence" value="ECO:0007669"/>
    <property type="project" value="TreeGrafter"/>
</dbReference>
<comment type="subcellular location">
    <subcellularLocation>
        <location evidence="1">Nucleus</location>
    </subcellularLocation>
</comment>
<gene>
    <name evidence="6" type="ORF">IFR04_007232</name>
</gene>
<evidence type="ECO:0000313" key="6">
    <source>
        <dbReference type="EMBL" id="KAG4419635.1"/>
    </source>
</evidence>
<proteinExistence type="predicted"/>
<keyword evidence="2" id="KW-0805">Transcription regulation</keyword>
<evidence type="ECO:0000256" key="4">
    <source>
        <dbReference type="ARBA" id="ARBA00023163"/>
    </source>
</evidence>
<dbReference type="AlphaFoldDB" id="A0A8H7W757"/>
<keyword evidence="7" id="KW-1185">Reference proteome</keyword>
<dbReference type="PANTHER" id="PTHR31845">
    <property type="entry name" value="FINGER DOMAIN PROTEIN, PUTATIVE-RELATED"/>
    <property type="match status" value="1"/>
</dbReference>
<evidence type="ECO:0000256" key="1">
    <source>
        <dbReference type="ARBA" id="ARBA00004123"/>
    </source>
</evidence>
<dbReference type="GO" id="GO:0000981">
    <property type="term" value="F:DNA-binding transcription factor activity, RNA polymerase II-specific"/>
    <property type="evidence" value="ECO:0007669"/>
    <property type="project" value="TreeGrafter"/>
</dbReference>
<reference evidence="6" key="1">
    <citation type="submission" date="2021-02" db="EMBL/GenBank/DDBJ databases">
        <title>Genome sequence Cadophora malorum strain M34.</title>
        <authorList>
            <person name="Stefanovic E."/>
            <person name="Vu D."/>
            <person name="Scully C."/>
            <person name="Dijksterhuis J."/>
            <person name="Roader J."/>
            <person name="Houbraken J."/>
        </authorList>
    </citation>
    <scope>NUCLEOTIDE SEQUENCE</scope>
    <source>
        <strain evidence="6">M34</strain>
    </source>
</reference>